<name>I2N7V3_STRT9</name>
<protein>
    <submittedName>
        <fullName evidence="1">Uncharacterized protein</fullName>
    </submittedName>
</protein>
<keyword evidence="2" id="KW-1185">Reference proteome</keyword>
<accession>I2N7V3</accession>
<dbReference type="RefSeq" id="WP_006345976.1">
    <property type="nucleotide sequence ID" value="NZ_CP029159.1"/>
</dbReference>
<evidence type="ECO:0000313" key="1">
    <source>
        <dbReference type="EMBL" id="QKM66968.1"/>
    </source>
</evidence>
<organism evidence="1 2">
    <name type="scientific">Streptomyces tsukubensis (strain DSM 42081 / NBRC 108919 / NRRL 18488 / 9993)</name>
    <dbReference type="NCBI Taxonomy" id="1114943"/>
    <lineage>
        <taxon>Bacteria</taxon>
        <taxon>Bacillati</taxon>
        <taxon>Actinomycetota</taxon>
        <taxon>Actinomycetes</taxon>
        <taxon>Kitasatosporales</taxon>
        <taxon>Streptomycetaceae</taxon>
        <taxon>Streptomyces</taxon>
    </lineage>
</organism>
<sequence>MPDDPDFRLDGYKAAGDQIEDAFIHYIGVFDFTGLAEHHTPDGHSYYVLHGGPAIVVLPGEPQLVALHIQRDSEAGVYRFEHARLPLAAMAQNWLIARGCPREGIRIPPGAGAVPADARTRALEEQLVDDRDFAFLASYTHDSSTTQETTVLLRAVDETEPLPFRVLLERVDTTARSRTLREGAFRAFGHATSWWETHWRGHSPELPFVSRRAPGRRALPAGPVSADPWSPGRAR</sequence>
<evidence type="ECO:0000313" key="2">
    <source>
        <dbReference type="Proteomes" id="UP000005940"/>
    </source>
</evidence>
<gene>
    <name evidence="1" type="ORF">STSU_007070</name>
</gene>
<dbReference type="AlphaFoldDB" id="I2N7V3"/>
<reference evidence="1 2" key="1">
    <citation type="journal article" date="2012" name="J. Bacteriol.">
        <title>Draft genome of Streptomyces tsukubaensis NRRL 18488, the producer of the clinically important immunosuppressant tacrolimus (FK506).</title>
        <authorList>
            <person name="Barreiro C."/>
            <person name="Prieto C."/>
            <person name="Sola-Landa A."/>
            <person name="Solera E."/>
            <person name="Martinez-Castro M."/>
            <person name="Perez-Redondo R."/>
            <person name="Garcia-Estrada C."/>
            <person name="Aparicio J.F."/>
            <person name="Fernandez-Martinez L.T."/>
            <person name="Santos-Aberturas J."/>
            <person name="Salehi-Najafabadi Z."/>
            <person name="Rodriguez-Garcia A."/>
            <person name="Tauch A."/>
            <person name="Martin J.F."/>
        </authorList>
    </citation>
    <scope>NUCLEOTIDE SEQUENCE [LARGE SCALE GENOMIC DNA]</scope>
    <source>
        <strain evidence="2">DSM 42081 / NBRC 108919 / NRRL 18488 / 9993</strain>
    </source>
</reference>
<dbReference type="Proteomes" id="UP000005940">
    <property type="component" value="Chromosome"/>
</dbReference>
<proteinExistence type="predicted"/>
<dbReference type="EMBL" id="CP029159">
    <property type="protein sequence ID" value="QKM66968.1"/>
    <property type="molecule type" value="Genomic_DNA"/>
</dbReference>